<comment type="subunit">
    <text evidence="1">Part of the Bam complex.</text>
</comment>
<proteinExistence type="inferred from homology"/>
<dbReference type="InterPro" id="IPR017687">
    <property type="entry name" value="BamB"/>
</dbReference>
<organism evidence="3 4">
    <name type="scientific">Piscirickettsia salmonis</name>
    <dbReference type="NCBI Taxonomy" id="1238"/>
    <lineage>
        <taxon>Bacteria</taxon>
        <taxon>Pseudomonadati</taxon>
        <taxon>Pseudomonadota</taxon>
        <taxon>Gammaproteobacteria</taxon>
        <taxon>Thiotrichales</taxon>
        <taxon>Piscirickettsiaceae</taxon>
        <taxon>Piscirickettsia</taxon>
    </lineage>
</organism>
<dbReference type="PANTHER" id="PTHR34512">
    <property type="entry name" value="CELL SURFACE PROTEIN"/>
    <property type="match status" value="1"/>
</dbReference>
<feature type="domain" description="Pyrrolo-quinoline quinone repeat" evidence="2">
    <location>
        <begin position="97"/>
        <end position="326"/>
    </location>
</feature>
<sequence length="407" mass="43479">MKHWKKVVVTGFGLLAVVLAGCSSYKDNTIAPAPLKIFKPKVAVLEHWQAQVGEGSGTAAKAVLSFGDEGYWQYQAAENWHLNVTQAGQSLYAVDYNGLVKSFNLAGQTNWHVNLKQLLTASPVAGPEYVYVVTAEGTVFALNKKTGQIQWQKPLGSLVIAAPAAAKGVVVIHTKPGAVIALRAVDGRQLWRYDLLLNPSMTMERSSVPVIAGQQVVIGSDNGQVVALDRQTGDLLWQYQVAVPSGASEVAQIVDVDVTPVVKDGTVYVSSVKNRTIAVSLQSGRMLWKHKVGSFSGLAVSQNKVIVTANNGALWALDRQTGKAVWVDSNLLGRGPTAPAIVGHYVVVGDYKGFVHWFSLKTGQLVGRMSVGARAIVGQPVVDGSIVYVMDASGRLVAVRGSKVEEL</sequence>
<evidence type="ECO:0000313" key="3">
    <source>
        <dbReference type="EMBL" id="QGO05454.1"/>
    </source>
</evidence>
<dbReference type="PROSITE" id="PS51257">
    <property type="entry name" value="PROKAR_LIPOPROTEIN"/>
    <property type="match status" value="1"/>
</dbReference>
<evidence type="ECO:0000259" key="2">
    <source>
        <dbReference type="Pfam" id="PF13360"/>
    </source>
</evidence>
<dbReference type="InterPro" id="IPR011047">
    <property type="entry name" value="Quinoprotein_ADH-like_sf"/>
</dbReference>
<dbReference type="GeneID" id="66740527"/>
<keyword evidence="1" id="KW-0998">Cell outer membrane</keyword>
<keyword evidence="1" id="KW-0732">Signal</keyword>
<feature type="domain" description="Pyrrolo-quinoline quinone repeat" evidence="2">
    <location>
        <begin position="332"/>
        <end position="399"/>
    </location>
</feature>
<dbReference type="AlphaFoldDB" id="A0A9Q6PVN1"/>
<dbReference type="Pfam" id="PF13360">
    <property type="entry name" value="PQQ_2"/>
    <property type="match status" value="2"/>
</dbReference>
<dbReference type="Gene3D" id="2.130.10.10">
    <property type="entry name" value="YVTN repeat-like/Quinoprotein amine dehydrogenase"/>
    <property type="match status" value="1"/>
</dbReference>
<dbReference type="InterPro" id="IPR015943">
    <property type="entry name" value="WD40/YVTN_repeat-like_dom_sf"/>
</dbReference>
<dbReference type="SMART" id="SM00564">
    <property type="entry name" value="PQQ"/>
    <property type="match status" value="7"/>
</dbReference>
<accession>A0A9Q6PVN1</accession>
<keyword evidence="1" id="KW-0564">Palmitate</keyword>
<comment type="similarity">
    <text evidence="1">Belongs to the BamB family.</text>
</comment>
<name>A0A9Q6PVN1_PISSA</name>
<gene>
    <name evidence="1 3" type="primary">bamB</name>
    <name evidence="3" type="ORF">Psal009_01343</name>
</gene>
<dbReference type="EMBL" id="CP038908">
    <property type="protein sequence ID" value="QGO05454.1"/>
    <property type="molecule type" value="Genomic_DNA"/>
</dbReference>
<dbReference type="GO" id="GO:0009279">
    <property type="term" value="C:cell outer membrane"/>
    <property type="evidence" value="ECO:0007669"/>
    <property type="project" value="UniProtKB-SubCell"/>
</dbReference>
<keyword evidence="1" id="KW-0449">Lipoprotein</keyword>
<dbReference type="RefSeq" id="WP_016209446.1">
    <property type="nucleotide sequence ID" value="NZ_CP012413.1"/>
</dbReference>
<comment type="function">
    <text evidence="1">Part of the outer membrane protein assembly complex, which is involved in assembly and insertion of beta-barrel proteins into the outer membrane.</text>
</comment>
<dbReference type="HAMAP" id="MF_00923">
    <property type="entry name" value="OM_assembly_BamB"/>
    <property type="match status" value="1"/>
</dbReference>
<dbReference type="InterPro" id="IPR002372">
    <property type="entry name" value="PQQ_rpt_dom"/>
</dbReference>
<dbReference type="GO" id="GO:0043165">
    <property type="term" value="P:Gram-negative-bacterium-type cell outer membrane assembly"/>
    <property type="evidence" value="ECO:0007669"/>
    <property type="project" value="UniProtKB-UniRule"/>
</dbReference>
<keyword evidence="1" id="KW-0472">Membrane</keyword>
<dbReference type="Proteomes" id="UP000422232">
    <property type="component" value="Chromosome"/>
</dbReference>
<dbReference type="GO" id="GO:0051205">
    <property type="term" value="P:protein insertion into membrane"/>
    <property type="evidence" value="ECO:0007669"/>
    <property type="project" value="UniProtKB-UniRule"/>
</dbReference>
<dbReference type="PANTHER" id="PTHR34512:SF30">
    <property type="entry name" value="OUTER MEMBRANE PROTEIN ASSEMBLY FACTOR BAMB"/>
    <property type="match status" value="1"/>
</dbReference>
<dbReference type="NCBIfam" id="TIGR03300">
    <property type="entry name" value="assembly_YfgL"/>
    <property type="match status" value="1"/>
</dbReference>
<dbReference type="InterPro" id="IPR018391">
    <property type="entry name" value="PQQ_b-propeller_rpt"/>
</dbReference>
<keyword evidence="4" id="KW-1185">Reference proteome</keyword>
<evidence type="ECO:0000313" key="4">
    <source>
        <dbReference type="Proteomes" id="UP000422232"/>
    </source>
</evidence>
<protein>
    <recommendedName>
        <fullName evidence="1">Outer membrane protein assembly factor BamB</fullName>
    </recommendedName>
</protein>
<reference evidence="3 4" key="1">
    <citation type="submission" date="2019-04" db="EMBL/GenBank/DDBJ databases">
        <title>Complete genome sequencing of Piscirickettsia salmonis strain Psal-009.</title>
        <authorList>
            <person name="Schober I."/>
            <person name="Bunk B."/>
            <person name="Sproer C."/>
            <person name="Carril G.P."/>
            <person name="Riedel T."/>
            <person name="Flores-Herrera P.A."/>
            <person name="Nourdin-Galindo G."/>
            <person name="Marshall S.H."/>
            <person name="Overmann J."/>
        </authorList>
    </citation>
    <scope>NUCLEOTIDE SEQUENCE [LARGE SCALE GENOMIC DNA]</scope>
    <source>
        <strain evidence="3 4">Psal-009</strain>
    </source>
</reference>
<comment type="subcellular location">
    <subcellularLocation>
        <location evidence="1">Cell outer membrane</location>
        <topology evidence="1">Lipid-anchor</topology>
    </subcellularLocation>
</comment>
<dbReference type="SUPFAM" id="SSF50998">
    <property type="entry name" value="Quinoprotein alcohol dehydrogenase-like"/>
    <property type="match status" value="1"/>
</dbReference>
<evidence type="ECO:0000256" key="1">
    <source>
        <dbReference type="HAMAP-Rule" id="MF_00923"/>
    </source>
</evidence>